<accession>A0A9P4NSQ3</accession>
<reference evidence="2" key="1">
    <citation type="journal article" date="2020" name="Stud. Mycol.">
        <title>101 Dothideomycetes genomes: a test case for predicting lifestyles and emergence of pathogens.</title>
        <authorList>
            <person name="Haridas S."/>
            <person name="Albert R."/>
            <person name="Binder M."/>
            <person name="Bloem J."/>
            <person name="Labutti K."/>
            <person name="Salamov A."/>
            <person name="Andreopoulos B."/>
            <person name="Baker S."/>
            <person name="Barry K."/>
            <person name="Bills G."/>
            <person name="Bluhm B."/>
            <person name="Cannon C."/>
            <person name="Castanera R."/>
            <person name="Culley D."/>
            <person name="Daum C."/>
            <person name="Ezra D."/>
            <person name="Gonzalez J."/>
            <person name="Henrissat B."/>
            <person name="Kuo A."/>
            <person name="Liang C."/>
            <person name="Lipzen A."/>
            <person name="Lutzoni F."/>
            <person name="Magnuson J."/>
            <person name="Mondo S."/>
            <person name="Nolan M."/>
            <person name="Ohm R."/>
            <person name="Pangilinan J."/>
            <person name="Park H.-J."/>
            <person name="Ramirez L."/>
            <person name="Alfaro M."/>
            <person name="Sun H."/>
            <person name="Tritt A."/>
            <person name="Yoshinaga Y."/>
            <person name="Zwiers L.-H."/>
            <person name="Turgeon B."/>
            <person name="Goodwin S."/>
            <person name="Spatafora J."/>
            <person name="Crous P."/>
            <person name="Grigoriev I."/>
        </authorList>
    </citation>
    <scope>NUCLEOTIDE SEQUENCE</scope>
    <source>
        <strain evidence="2">CBS 130266</strain>
    </source>
</reference>
<dbReference type="GO" id="GO:0016491">
    <property type="term" value="F:oxidoreductase activity"/>
    <property type="evidence" value="ECO:0007669"/>
    <property type="project" value="InterPro"/>
</dbReference>
<evidence type="ECO:0000313" key="2">
    <source>
        <dbReference type="EMBL" id="KAF2431470.1"/>
    </source>
</evidence>
<feature type="domain" description="NADPH-dependent FMN reductase-like" evidence="1">
    <location>
        <begin position="6"/>
        <end position="99"/>
    </location>
</feature>
<name>A0A9P4NSQ3_9PEZI</name>
<dbReference type="Proteomes" id="UP000800235">
    <property type="component" value="Unassembled WGS sequence"/>
</dbReference>
<dbReference type="OrthoDB" id="68575at2759"/>
<dbReference type="Pfam" id="PF03358">
    <property type="entry name" value="FMN_red"/>
    <property type="match status" value="1"/>
</dbReference>
<dbReference type="SUPFAM" id="SSF52218">
    <property type="entry name" value="Flavoproteins"/>
    <property type="match status" value="1"/>
</dbReference>
<sequence length="203" mass="21557">MSKPSNIAIIITSTRPVRIGPSVAAYIKQALPTTKDNNNTTYTIVDVASFSLPLFDEPILPAMVPSKGQYTKPHTLAWSAAMSSYSGYIFTTPEYNYAVVVSYGIFGGLGASEALVKTLEGMKLDAVTTKVNLPFAGAAAGPDLYAAAGEGKLLDSTTELWDREHKEGLLKAVGELERELAAPTDEMEGKLEAPTEVLAAGQV</sequence>
<dbReference type="InterPro" id="IPR029039">
    <property type="entry name" value="Flavoprotein-like_sf"/>
</dbReference>
<dbReference type="AlphaFoldDB" id="A0A9P4NSQ3"/>
<evidence type="ECO:0000259" key="1">
    <source>
        <dbReference type="Pfam" id="PF03358"/>
    </source>
</evidence>
<protein>
    <recommendedName>
        <fullName evidence="1">NADPH-dependent FMN reductase-like domain-containing protein</fullName>
    </recommendedName>
</protein>
<keyword evidence="3" id="KW-1185">Reference proteome</keyword>
<organism evidence="2 3">
    <name type="scientific">Tothia fuscella</name>
    <dbReference type="NCBI Taxonomy" id="1048955"/>
    <lineage>
        <taxon>Eukaryota</taxon>
        <taxon>Fungi</taxon>
        <taxon>Dikarya</taxon>
        <taxon>Ascomycota</taxon>
        <taxon>Pezizomycotina</taxon>
        <taxon>Dothideomycetes</taxon>
        <taxon>Pleosporomycetidae</taxon>
        <taxon>Venturiales</taxon>
        <taxon>Cylindrosympodiaceae</taxon>
        <taxon>Tothia</taxon>
    </lineage>
</organism>
<proteinExistence type="predicted"/>
<dbReference type="Gene3D" id="3.40.50.360">
    <property type="match status" value="1"/>
</dbReference>
<evidence type="ECO:0000313" key="3">
    <source>
        <dbReference type="Proteomes" id="UP000800235"/>
    </source>
</evidence>
<dbReference type="EMBL" id="MU007031">
    <property type="protein sequence ID" value="KAF2431470.1"/>
    <property type="molecule type" value="Genomic_DNA"/>
</dbReference>
<dbReference type="InterPro" id="IPR005025">
    <property type="entry name" value="FMN_Rdtase-like_dom"/>
</dbReference>
<comment type="caution">
    <text evidence="2">The sequence shown here is derived from an EMBL/GenBank/DDBJ whole genome shotgun (WGS) entry which is preliminary data.</text>
</comment>
<gene>
    <name evidence="2" type="ORF">EJ08DRAFT_733155</name>
</gene>